<dbReference type="SUPFAM" id="SSF54001">
    <property type="entry name" value="Cysteine proteinases"/>
    <property type="match status" value="1"/>
</dbReference>
<dbReference type="InterPro" id="IPR051202">
    <property type="entry name" value="Peptidase_C40"/>
</dbReference>
<evidence type="ECO:0000313" key="8">
    <source>
        <dbReference type="EMBL" id="MST49928.1"/>
    </source>
</evidence>
<organism evidence="8 9">
    <name type="scientific">Mobiluncus porci</name>
    <dbReference type="NCBI Taxonomy" id="2652278"/>
    <lineage>
        <taxon>Bacteria</taxon>
        <taxon>Bacillati</taxon>
        <taxon>Actinomycetota</taxon>
        <taxon>Actinomycetes</taxon>
        <taxon>Actinomycetales</taxon>
        <taxon>Actinomycetaceae</taxon>
        <taxon>Mobiluncus</taxon>
    </lineage>
</organism>
<dbReference type="GO" id="GO:0006508">
    <property type="term" value="P:proteolysis"/>
    <property type="evidence" value="ECO:0007669"/>
    <property type="project" value="UniProtKB-KW"/>
</dbReference>
<dbReference type="AlphaFoldDB" id="A0A7K0K3D7"/>
<feature type="coiled-coil region" evidence="5">
    <location>
        <begin position="57"/>
        <end position="84"/>
    </location>
</feature>
<dbReference type="Pfam" id="PF00877">
    <property type="entry name" value="NLPC_P60"/>
    <property type="match status" value="1"/>
</dbReference>
<comment type="caution">
    <text evidence="8">The sequence shown here is derived from an EMBL/GenBank/DDBJ whole genome shotgun (WGS) entry which is preliminary data.</text>
</comment>
<gene>
    <name evidence="8" type="ORF">FYJ63_06720</name>
</gene>
<dbReference type="InterPro" id="IPR000064">
    <property type="entry name" value="NLP_P60_dom"/>
</dbReference>
<keyword evidence="4" id="KW-0788">Thiol protease</keyword>
<dbReference type="Proteomes" id="UP000442535">
    <property type="component" value="Unassembled WGS sequence"/>
</dbReference>
<feature type="region of interest" description="Disordered" evidence="6">
    <location>
        <begin position="273"/>
        <end position="319"/>
    </location>
</feature>
<evidence type="ECO:0000256" key="3">
    <source>
        <dbReference type="ARBA" id="ARBA00022801"/>
    </source>
</evidence>
<keyword evidence="2" id="KW-0645">Protease</keyword>
<name>A0A7K0K3D7_9ACTO</name>
<evidence type="ECO:0000313" key="9">
    <source>
        <dbReference type="Proteomes" id="UP000442535"/>
    </source>
</evidence>
<evidence type="ECO:0000256" key="1">
    <source>
        <dbReference type="ARBA" id="ARBA00007074"/>
    </source>
</evidence>
<dbReference type="PANTHER" id="PTHR47053">
    <property type="entry name" value="MUREIN DD-ENDOPEPTIDASE MEPH-RELATED"/>
    <property type="match status" value="1"/>
</dbReference>
<feature type="domain" description="NlpC/P60" evidence="7">
    <location>
        <begin position="322"/>
        <end position="443"/>
    </location>
</feature>
<evidence type="ECO:0000256" key="4">
    <source>
        <dbReference type="ARBA" id="ARBA00022807"/>
    </source>
</evidence>
<dbReference type="Gene3D" id="3.90.1720.10">
    <property type="entry name" value="endopeptidase domain like (from Nostoc punctiforme)"/>
    <property type="match status" value="1"/>
</dbReference>
<evidence type="ECO:0000256" key="5">
    <source>
        <dbReference type="SAM" id="Coils"/>
    </source>
</evidence>
<proteinExistence type="inferred from homology"/>
<dbReference type="InterPro" id="IPR038765">
    <property type="entry name" value="Papain-like_cys_pep_sf"/>
</dbReference>
<accession>A0A7K0K3D7</accession>
<protein>
    <submittedName>
        <fullName evidence="8">NlpC/P60 family protein</fullName>
    </submittedName>
</protein>
<keyword evidence="9" id="KW-1185">Reference proteome</keyword>
<evidence type="ECO:0000259" key="7">
    <source>
        <dbReference type="PROSITE" id="PS51935"/>
    </source>
</evidence>
<keyword evidence="5" id="KW-0175">Coiled coil</keyword>
<keyword evidence="3" id="KW-0378">Hydrolase</keyword>
<dbReference type="PANTHER" id="PTHR47053:SF1">
    <property type="entry name" value="MUREIN DD-ENDOPEPTIDASE MEPH-RELATED"/>
    <property type="match status" value="1"/>
</dbReference>
<dbReference type="PROSITE" id="PS51935">
    <property type="entry name" value="NLPC_P60"/>
    <property type="match status" value="1"/>
</dbReference>
<dbReference type="EMBL" id="VUMY01000010">
    <property type="protein sequence ID" value="MST49928.1"/>
    <property type="molecule type" value="Genomic_DNA"/>
</dbReference>
<sequence length="443" mass="46329">MTLSLGTIPAAIGAPGSKEERIAQLESQIAQNRVRADKAALAVDETAAAYAAAFDELSAAQALATAASEKAKKAAEEADAAKAKLGLLAVAKYRQDKNNFAGFEAVTETDAFHTQALKQEVNDILGAQADDQAQGLTALQNVAEVLQDEAARAIAGKKAAAENLAQTERSARAEAESAVEDLQNARAEREKIIVELAKAREVSLAQERERQAKVEAVHQAALAAAAEKKRAEEAALAARQAEIKKAQDLRDAQARAQREAAAAAKAQAEAQAAQQARADAQEQARAQQAAQQAQQRANQARQKAQQVAQKPATTAPSGAAATGAGGALLNWAKGKIGLPYIWGGNGPGGYDCSGLIYAGMQAQGRNIARVASGQYSSLANVSYDQRQPGDLIFYSSNGSASGVYHVGIYAGNGQMLHAPSPGRNIAIVPIYSPDKIMPYVARL</sequence>
<dbReference type="GO" id="GO:0008234">
    <property type="term" value="F:cysteine-type peptidase activity"/>
    <property type="evidence" value="ECO:0007669"/>
    <property type="project" value="UniProtKB-KW"/>
</dbReference>
<reference evidence="8 9" key="1">
    <citation type="submission" date="2019-08" db="EMBL/GenBank/DDBJ databases">
        <title>In-depth cultivation of the pig gut microbiome towards novel bacterial diversity and tailored functional studies.</title>
        <authorList>
            <person name="Wylensek D."/>
            <person name="Hitch T.C.A."/>
            <person name="Clavel T."/>
        </authorList>
    </citation>
    <scope>NUCLEOTIDE SEQUENCE [LARGE SCALE GENOMIC DNA]</scope>
    <source>
        <strain evidence="8 9">RF-GAM-744-WT-7</strain>
    </source>
</reference>
<feature type="coiled-coil region" evidence="5">
    <location>
        <begin position="165"/>
        <end position="202"/>
    </location>
</feature>
<evidence type="ECO:0000256" key="6">
    <source>
        <dbReference type="SAM" id="MobiDB-lite"/>
    </source>
</evidence>
<comment type="similarity">
    <text evidence="1">Belongs to the peptidase C40 family.</text>
</comment>
<evidence type="ECO:0000256" key="2">
    <source>
        <dbReference type="ARBA" id="ARBA00022670"/>
    </source>
</evidence>